<dbReference type="NCBIfam" id="TIGR00527">
    <property type="entry name" value="gcvH"/>
    <property type="match status" value="1"/>
</dbReference>
<dbReference type="AlphaFoldDB" id="D3DJI2"/>
<dbReference type="CDD" id="cd06848">
    <property type="entry name" value="GCS_H"/>
    <property type="match status" value="1"/>
</dbReference>
<dbReference type="InterPro" id="IPR033753">
    <property type="entry name" value="GCV_H/Fam206"/>
</dbReference>
<dbReference type="OrthoDB" id="9796712at2"/>
<evidence type="ECO:0000259" key="6">
    <source>
        <dbReference type="PROSITE" id="PS50968"/>
    </source>
</evidence>
<dbReference type="NCBIfam" id="NF002270">
    <property type="entry name" value="PRK01202.1"/>
    <property type="match status" value="1"/>
</dbReference>
<feature type="compositionally biased region" description="Acidic residues" evidence="5">
    <location>
        <begin position="148"/>
        <end position="170"/>
    </location>
</feature>
<comment type="function">
    <text evidence="3">The glycine cleavage system catalyzes the degradation of glycine. The H protein shuttles the methylamine group of glycine from the P protein to the T protein.</text>
</comment>
<evidence type="ECO:0000313" key="8">
    <source>
        <dbReference type="Proteomes" id="UP000002574"/>
    </source>
</evidence>
<dbReference type="KEGG" id="hth:HTH_1535"/>
<dbReference type="InterPro" id="IPR011053">
    <property type="entry name" value="Single_hybrid_motif"/>
</dbReference>
<evidence type="ECO:0000256" key="3">
    <source>
        <dbReference type="HAMAP-Rule" id="MF_00272"/>
    </source>
</evidence>
<evidence type="ECO:0000256" key="5">
    <source>
        <dbReference type="SAM" id="MobiDB-lite"/>
    </source>
</evidence>
<feature type="domain" description="Lipoyl-binding" evidence="6">
    <location>
        <begin position="30"/>
        <end position="112"/>
    </location>
</feature>
<dbReference type="Pfam" id="PF01597">
    <property type="entry name" value="GCV_H"/>
    <property type="match status" value="1"/>
</dbReference>
<dbReference type="PANTHER" id="PTHR11715">
    <property type="entry name" value="GLYCINE CLEAVAGE SYSTEM H PROTEIN"/>
    <property type="match status" value="1"/>
</dbReference>
<dbReference type="PATRIC" id="fig|608538.5.peg.1552"/>
<dbReference type="GO" id="GO:0019464">
    <property type="term" value="P:glycine decarboxylation via glycine cleavage system"/>
    <property type="evidence" value="ECO:0007669"/>
    <property type="project" value="UniProtKB-UniRule"/>
</dbReference>
<name>D3DJI2_HYDTT</name>
<dbReference type="PANTHER" id="PTHR11715:SF3">
    <property type="entry name" value="GLYCINE CLEAVAGE SYSTEM H PROTEIN-RELATED"/>
    <property type="match status" value="1"/>
</dbReference>
<dbReference type="Proteomes" id="UP000002574">
    <property type="component" value="Chromosome"/>
</dbReference>
<dbReference type="KEGG" id="hte:Hydth_1523"/>
<dbReference type="EMBL" id="AP011112">
    <property type="protein sequence ID" value="BAI69984.1"/>
    <property type="molecule type" value="Genomic_DNA"/>
</dbReference>
<protein>
    <recommendedName>
        <fullName evidence="3">Glycine cleavage system H protein</fullName>
    </recommendedName>
</protein>
<evidence type="ECO:0000256" key="4">
    <source>
        <dbReference type="PIRSR" id="PIRSR617453-50"/>
    </source>
</evidence>
<feature type="region of interest" description="Disordered" evidence="5">
    <location>
        <begin position="143"/>
        <end position="176"/>
    </location>
</feature>
<organism evidence="7 8">
    <name type="scientific">Hydrogenobacter thermophilus (strain DSM 6534 / IAM 12695 / TK-6)</name>
    <dbReference type="NCBI Taxonomy" id="608538"/>
    <lineage>
        <taxon>Bacteria</taxon>
        <taxon>Pseudomonadati</taxon>
        <taxon>Aquificota</taxon>
        <taxon>Aquificia</taxon>
        <taxon>Aquificales</taxon>
        <taxon>Aquificaceae</taxon>
        <taxon>Hydrogenobacter</taxon>
    </lineage>
</organism>
<dbReference type="GO" id="GO:0005829">
    <property type="term" value="C:cytosol"/>
    <property type="evidence" value="ECO:0007669"/>
    <property type="project" value="TreeGrafter"/>
</dbReference>
<dbReference type="SUPFAM" id="SSF51230">
    <property type="entry name" value="Single hybrid motif"/>
    <property type="match status" value="1"/>
</dbReference>
<dbReference type="InterPro" id="IPR000089">
    <property type="entry name" value="Biotin_lipoyl"/>
</dbReference>
<comment type="cofactor">
    <cofactor evidence="3">
        <name>(R)-lipoate</name>
        <dbReference type="ChEBI" id="CHEBI:83088"/>
    </cofactor>
    <text evidence="3">Binds 1 lipoyl cofactor covalently.</text>
</comment>
<dbReference type="HAMAP" id="MF_00272">
    <property type="entry name" value="GcvH"/>
    <property type="match status" value="1"/>
</dbReference>
<reference evidence="7 8" key="1">
    <citation type="journal article" date="2010" name="J. Bacteriol.">
        <title>Complete genome sequence of the thermophilic, obligately chemolithoautotrophic hydrogen-oxidizing bacterium Hydrogenobacter thermophilus TK-6.</title>
        <authorList>
            <person name="Arai H."/>
            <person name="Kanbe H."/>
            <person name="Ishii M."/>
            <person name="Igarashi Y."/>
        </authorList>
    </citation>
    <scope>NUCLEOTIDE SEQUENCE [LARGE SCALE GENOMIC DNA]</scope>
    <source>
        <strain evidence="8">DSM 6534 / IAM 12695 / TK-6 [Tokyo]</strain>
    </source>
</reference>
<keyword evidence="2 3" id="KW-0450">Lipoyl</keyword>
<keyword evidence="8" id="KW-1185">Reference proteome</keyword>
<comment type="similarity">
    <text evidence="1 3">Belongs to the GcvH family.</text>
</comment>
<dbReference type="GO" id="GO:0005960">
    <property type="term" value="C:glycine cleavage complex"/>
    <property type="evidence" value="ECO:0007669"/>
    <property type="project" value="InterPro"/>
</dbReference>
<dbReference type="RefSeq" id="WP_012964164.1">
    <property type="nucleotide sequence ID" value="NC_013799.1"/>
</dbReference>
<dbReference type="Gene3D" id="2.40.50.100">
    <property type="match status" value="1"/>
</dbReference>
<evidence type="ECO:0000256" key="2">
    <source>
        <dbReference type="ARBA" id="ARBA00022823"/>
    </source>
</evidence>
<dbReference type="STRING" id="608538.HTH_1535"/>
<accession>D3DJI2</accession>
<gene>
    <name evidence="7" type="primary">gcvH5</name>
    <name evidence="3" type="synonym">gcvH</name>
    <name evidence="7" type="ordered locus">HTH_1535</name>
</gene>
<sequence>MDEITVGKYTVRTDRYYTKEHEWALIRGNKAWIGITDYAQKELGDIVYVDLPSVGQTYESADTIANVESVKNVAPIYSPLSGTVVEVNQQLIDEPHLINESPYDDGWIAVIELSDPMEVEDLMPAQDYAELLVEIIKDEKGESISLELPEEEITPSVEESLDALPEEELPYEEKER</sequence>
<dbReference type="eggNOG" id="COG0509">
    <property type="taxonomic scope" value="Bacteria"/>
</dbReference>
<comment type="subunit">
    <text evidence="3">The glycine cleavage system is composed of four proteins: P, T, L and H.</text>
</comment>
<dbReference type="PROSITE" id="PS50968">
    <property type="entry name" value="BIOTINYL_LIPOYL"/>
    <property type="match status" value="1"/>
</dbReference>
<evidence type="ECO:0000313" key="7">
    <source>
        <dbReference type="EMBL" id="BAI69984.1"/>
    </source>
</evidence>
<dbReference type="GO" id="GO:0009249">
    <property type="term" value="P:protein lipoylation"/>
    <property type="evidence" value="ECO:0007669"/>
    <property type="project" value="TreeGrafter"/>
</dbReference>
<dbReference type="InterPro" id="IPR002930">
    <property type="entry name" value="GCV_H"/>
</dbReference>
<feature type="modified residue" description="N6-lipoyllysine" evidence="3 4">
    <location>
        <position position="71"/>
    </location>
</feature>
<proteinExistence type="inferred from homology"/>
<evidence type="ECO:0000256" key="1">
    <source>
        <dbReference type="ARBA" id="ARBA00009249"/>
    </source>
</evidence>
<dbReference type="InterPro" id="IPR017453">
    <property type="entry name" value="GCV_H_sub"/>
</dbReference>